<reference evidence="14 16" key="3">
    <citation type="submission" date="2017-11" db="EMBL/GenBank/DDBJ databases">
        <title>De-novo sequencing of pomegranate (Punica granatum L.) genome.</title>
        <authorList>
            <person name="Akparov Z."/>
            <person name="Amiraslanov A."/>
            <person name="Hajiyeva S."/>
            <person name="Abbasov M."/>
            <person name="Kaur K."/>
            <person name="Hamwieh A."/>
            <person name="Solovyev V."/>
            <person name="Salamov A."/>
            <person name="Braich B."/>
            <person name="Kosarev P."/>
            <person name="Mahmoud A."/>
            <person name="Hajiyev E."/>
            <person name="Babayeva S."/>
            <person name="Izzatullayeva V."/>
            <person name="Mammadov A."/>
            <person name="Mammadov A."/>
            <person name="Sharifova S."/>
            <person name="Ojaghi J."/>
            <person name="Eynullazada K."/>
            <person name="Bayramov B."/>
            <person name="Abdulazimova A."/>
            <person name="Shahmuradov I."/>
        </authorList>
    </citation>
    <scope>NUCLEOTIDE SEQUENCE [LARGE SCALE GENOMIC DNA]</scope>
    <source>
        <strain evidence="14">AG2017</strain>
        <strain evidence="16">cv. AG2017</strain>
        <tissue evidence="14">Leaf</tissue>
    </source>
</reference>
<evidence type="ECO:0000256" key="6">
    <source>
        <dbReference type="ARBA" id="ARBA00022840"/>
    </source>
</evidence>
<comment type="caution">
    <text evidence="13">The sequence shown here is derived from an EMBL/GenBank/DDBJ whole genome shotgun (WGS) entry which is preliminary data.</text>
</comment>
<dbReference type="FunFam" id="3.40.1110.10:FF:000043">
    <property type="entry name" value="Putative cadmium/zinc-transporting ATPase 3"/>
    <property type="match status" value="1"/>
</dbReference>
<proteinExistence type="inferred from homology"/>
<dbReference type="InterPro" id="IPR059000">
    <property type="entry name" value="ATPase_P-type_domA"/>
</dbReference>
<dbReference type="InterPro" id="IPR036163">
    <property type="entry name" value="HMA_dom_sf"/>
</dbReference>
<feature type="transmembrane region" description="Helical" evidence="10">
    <location>
        <begin position="165"/>
        <end position="182"/>
    </location>
</feature>
<dbReference type="InterPro" id="IPR018303">
    <property type="entry name" value="ATPase_P-typ_P_site"/>
</dbReference>
<dbReference type="Proteomes" id="UP000197138">
    <property type="component" value="Unassembled WGS sequence"/>
</dbReference>
<dbReference type="InterPro" id="IPR001757">
    <property type="entry name" value="P_typ_ATPase"/>
</dbReference>
<feature type="domain" description="HMA" evidence="12">
    <location>
        <begin position="81"/>
        <end position="147"/>
    </location>
</feature>
<dbReference type="Pfam" id="PF00702">
    <property type="entry name" value="Hydrolase"/>
    <property type="match status" value="1"/>
</dbReference>
<gene>
    <name evidence="13" type="ORF">CDL15_Pgr027076</name>
    <name evidence="14" type="ORF">CRG98_026042</name>
</gene>
<evidence type="ECO:0000256" key="5">
    <source>
        <dbReference type="ARBA" id="ARBA00022741"/>
    </source>
</evidence>
<accession>A0A218XH71</accession>
<keyword evidence="4 10" id="KW-0479">Metal-binding</keyword>
<dbReference type="EMBL" id="PGOL01001850">
    <property type="protein sequence ID" value="PKI53592.1"/>
    <property type="molecule type" value="Genomic_DNA"/>
</dbReference>
<keyword evidence="6 10" id="KW-0067">ATP-binding</keyword>
<feature type="compositionally biased region" description="Basic and acidic residues" evidence="11">
    <location>
        <begin position="60"/>
        <end position="71"/>
    </location>
</feature>
<feature type="transmembrane region" description="Helical" evidence="10">
    <location>
        <begin position="188"/>
        <end position="208"/>
    </location>
</feature>
<dbReference type="InterPro" id="IPR006121">
    <property type="entry name" value="HMA_dom"/>
</dbReference>
<dbReference type="GO" id="GO:0019829">
    <property type="term" value="F:ATPase-coupled monoatomic cation transmembrane transporter activity"/>
    <property type="evidence" value="ECO:0007669"/>
    <property type="project" value="InterPro"/>
</dbReference>
<dbReference type="GO" id="GO:0005524">
    <property type="term" value="F:ATP binding"/>
    <property type="evidence" value="ECO:0007669"/>
    <property type="project" value="UniProtKB-UniRule"/>
</dbReference>
<dbReference type="InterPro" id="IPR036412">
    <property type="entry name" value="HAD-like_sf"/>
</dbReference>
<dbReference type="InterPro" id="IPR023298">
    <property type="entry name" value="ATPase_P-typ_TM_dom_sf"/>
</dbReference>
<keyword evidence="8 10" id="KW-1133">Transmembrane helix</keyword>
<dbReference type="Pfam" id="PF00122">
    <property type="entry name" value="E1-E2_ATPase"/>
    <property type="match status" value="1"/>
</dbReference>
<evidence type="ECO:0000256" key="4">
    <source>
        <dbReference type="ARBA" id="ARBA00022723"/>
    </source>
</evidence>
<dbReference type="Proteomes" id="UP000233551">
    <property type="component" value="Unassembled WGS sequence"/>
</dbReference>
<dbReference type="PROSITE" id="PS00154">
    <property type="entry name" value="ATPASE_E1_E2"/>
    <property type="match status" value="1"/>
</dbReference>
<dbReference type="InterPro" id="IPR023299">
    <property type="entry name" value="ATPase_P-typ_cyto_dom_N"/>
</dbReference>
<dbReference type="Gene3D" id="3.40.50.1000">
    <property type="entry name" value="HAD superfamily/HAD-like"/>
    <property type="match status" value="1"/>
</dbReference>
<sequence length="1301" mass="140120">MDLDKPLLQSWRYGGISAYSFLFVEKLQNHLYIQADTAALDLLRYQNLESTLPYARTRTGKKELSDKEKGDSGGGPVTKPQKSYFDVLGICCSSEIPLVENILKPIDGVKEVSVIVVSRTVIVVHDSLLISQTELVTALNKARLEASIKGSGEDLHSKKKWPSPYAIASGVLLLLSLLKYMYDPLKWFAVGAVAAGIFPIVLKGLAAFQGLRIDINILVLVTVIGTMALKEYIEAGTIVFLFTIAQWLESRASHKASATMSSLTSIAPQKATIAETGEIVDVHEIQVSTVVAVKPGEVIPIDGVVVDGISEVDEKTLTGESFPVAKQINSLVWAGTINLNGYISVRTTALAEDCVVAQMAKQVEEAQSKKSRTQRLVDEFAKFYTPAVLVISIAVAVIPVVLRVPDQDRWLRLSLVILVSACPCALILSTPVATFCALTKAAEHGLLIKGGDYLEALGKVKTVAFDKTGTITRGEFSVSEFLPVYSEVTLKTLLYWISSIESKSSHPLAAPLVQYARSFSIEPRPEDVEDFQNFPGEGIHGKIDGRDVFIGNKRIAIRAGSDIDPSLLTDVKGGKTVGYVYAGATLVGIFSLSDECRTGVTEAIEQLKSLNIKTAMLTGDTQESAIYAQNQIHNALDLVYAELLPEEKLKIIEELKKDGLTAMVGDGINDAPSLAASNISISMGISGSALAIETSHVILMSNDIGKIPRAVILGRRGQRKVIENVIFSVLTKGVILVLAFAGYPLVWAAVLADTGTCLVVILNSMLLLRENRGDGLGQERCRRSSVPIDENPTADEIFMGQHVCNCCGVNNCGSSAHVENSSLIVRAQIPDSEGQSDCHKSQKCTSERKTLQEKVTCESRCCPSEKDETKCKSRNCCTEKRGNDKATADEISSGQNRRSCHAVNNCVSSVLVENSSLIAQAQVPDSEGQTACCRSGKCSSEQNSLQERVTCESRCFPSEQHKTKSVTCQSTNCCSGKRGDDKPSADEISLGQNHRKCCNVYTCSSSVLLENSSLNAQAQPPDSEGQWNSCMSGKCPSKQKSLQEKVTCDSGCCSSEKYEAKLVSCKSTNCCSKKRGAEKPTADEISLGQNHRNCSAVSNCGSSIIVEDSSLIPQAQIPNNEGQSICCKSEKGLAEGQGLHQKVACESRGCPSEQSETKVVSCKSKNCCSEKRGDKEQHSTEHVISSCEATDISYSSSVHSGSKSTESVDTGCCSRGKCSKTKGNVPSVYSSVHLEESNLNARGKSVLGHMKLVQGGNDIKSGQVQEETILMVETNQVSGCCKNSYPKECGRSCCLSEIVTV</sequence>
<dbReference type="STRING" id="22663.A0A218XH71"/>
<evidence type="ECO:0000313" key="16">
    <source>
        <dbReference type="Proteomes" id="UP000233551"/>
    </source>
</evidence>
<feature type="transmembrane region" description="Helical" evidence="10">
    <location>
        <begin position="414"/>
        <end position="438"/>
    </location>
</feature>
<evidence type="ECO:0000256" key="7">
    <source>
        <dbReference type="ARBA" id="ARBA00022967"/>
    </source>
</evidence>
<evidence type="ECO:0000256" key="8">
    <source>
        <dbReference type="ARBA" id="ARBA00022989"/>
    </source>
</evidence>
<dbReference type="Gene3D" id="3.40.1110.10">
    <property type="entry name" value="Calcium-transporting ATPase, cytoplasmic domain N"/>
    <property type="match status" value="1"/>
</dbReference>
<feature type="region of interest" description="Disordered" evidence="11">
    <location>
        <begin position="59"/>
        <end position="78"/>
    </location>
</feature>
<dbReference type="SFLD" id="SFLDF00027">
    <property type="entry name" value="p-type_atpase"/>
    <property type="match status" value="1"/>
</dbReference>
<dbReference type="SUPFAM" id="SSF55008">
    <property type="entry name" value="HMA, heavy metal-associated domain"/>
    <property type="match status" value="1"/>
</dbReference>
<protein>
    <recommendedName>
        <fullName evidence="12">HMA domain-containing protein</fullName>
    </recommendedName>
</protein>
<dbReference type="InterPro" id="IPR044492">
    <property type="entry name" value="P_typ_ATPase_HD_dom"/>
</dbReference>
<dbReference type="GO" id="GO:0046872">
    <property type="term" value="F:metal ion binding"/>
    <property type="evidence" value="ECO:0007669"/>
    <property type="project" value="UniProtKB-KW"/>
</dbReference>
<dbReference type="GO" id="GO:0016020">
    <property type="term" value="C:membrane"/>
    <property type="evidence" value="ECO:0007669"/>
    <property type="project" value="UniProtKB-SubCell"/>
</dbReference>
<comment type="subcellular location">
    <subcellularLocation>
        <location evidence="1">Membrane</location>
        <topology evidence="1">Multi-pass membrane protein</topology>
    </subcellularLocation>
</comment>
<evidence type="ECO:0000256" key="1">
    <source>
        <dbReference type="ARBA" id="ARBA00004141"/>
    </source>
</evidence>
<keyword evidence="5 10" id="KW-0547">Nucleotide-binding</keyword>
<reference evidence="13" key="2">
    <citation type="submission" date="2017-06" db="EMBL/GenBank/DDBJ databases">
        <title>The pomegranate genome and the genomics of punicalagin biosynthesis.</title>
        <authorList>
            <person name="Xu C."/>
        </authorList>
    </citation>
    <scope>NUCLEOTIDE SEQUENCE [LARGE SCALE GENOMIC DNA]</scope>
    <source>
        <tissue evidence="13">Fresh leaf</tissue>
    </source>
</reference>
<dbReference type="InterPro" id="IPR008250">
    <property type="entry name" value="ATPase_P-typ_transduc_dom_A_sf"/>
</dbReference>
<feature type="transmembrane region" description="Helical" evidence="10">
    <location>
        <begin position="721"/>
        <end position="741"/>
    </location>
</feature>
<feature type="transmembrane region" description="Helical" evidence="10">
    <location>
        <begin position="380"/>
        <end position="402"/>
    </location>
</feature>
<dbReference type="CDD" id="cd02079">
    <property type="entry name" value="P-type_ATPase_HM"/>
    <property type="match status" value="1"/>
</dbReference>
<dbReference type="Gene3D" id="2.70.150.10">
    <property type="entry name" value="Calcium-transporting ATPase, cytoplasmic transduction domain A"/>
    <property type="match status" value="1"/>
</dbReference>
<dbReference type="SUPFAM" id="SSF81665">
    <property type="entry name" value="Calcium ATPase, transmembrane domain M"/>
    <property type="match status" value="1"/>
</dbReference>
<evidence type="ECO:0000313" key="15">
    <source>
        <dbReference type="Proteomes" id="UP000197138"/>
    </source>
</evidence>
<comment type="similarity">
    <text evidence="2 10">Belongs to the cation transport ATPase (P-type) (TC 3.A.3) family. Type IB subfamily.</text>
</comment>
<evidence type="ECO:0000259" key="12">
    <source>
        <dbReference type="PROSITE" id="PS50846"/>
    </source>
</evidence>
<dbReference type="GO" id="GO:0016887">
    <property type="term" value="F:ATP hydrolysis activity"/>
    <property type="evidence" value="ECO:0007669"/>
    <property type="project" value="InterPro"/>
</dbReference>
<dbReference type="SFLD" id="SFLDS00003">
    <property type="entry name" value="Haloacid_Dehalogenase"/>
    <property type="match status" value="1"/>
</dbReference>
<dbReference type="PANTHER" id="PTHR48085:SF5">
    <property type="entry name" value="CADMIUM_ZINC-TRANSPORTING ATPASE HMA4-RELATED"/>
    <property type="match status" value="1"/>
</dbReference>
<dbReference type="FunFam" id="2.70.150.10:FF:000002">
    <property type="entry name" value="Copper-transporting ATPase 1, putative"/>
    <property type="match status" value="1"/>
</dbReference>
<evidence type="ECO:0000256" key="11">
    <source>
        <dbReference type="SAM" id="MobiDB-lite"/>
    </source>
</evidence>
<dbReference type="PRINTS" id="PR00119">
    <property type="entry name" value="CATATPASE"/>
</dbReference>
<evidence type="ECO:0000313" key="14">
    <source>
        <dbReference type="EMBL" id="PKI53592.1"/>
    </source>
</evidence>
<evidence type="ECO:0000256" key="3">
    <source>
        <dbReference type="ARBA" id="ARBA00022692"/>
    </source>
</evidence>
<keyword evidence="9 10" id="KW-0472">Membrane</keyword>
<evidence type="ECO:0000256" key="10">
    <source>
        <dbReference type="RuleBase" id="RU362081"/>
    </source>
</evidence>
<dbReference type="PANTHER" id="PTHR48085">
    <property type="entry name" value="CADMIUM/ZINC-TRANSPORTING ATPASE HMA2-RELATED"/>
    <property type="match status" value="1"/>
</dbReference>
<dbReference type="NCBIfam" id="TIGR01512">
    <property type="entry name" value="ATPase-IB2_Cd"/>
    <property type="match status" value="1"/>
</dbReference>
<dbReference type="FunFam" id="3.30.70.100:FF:000022">
    <property type="entry name" value="Putative cadmium/zinc-transporting ATPase 3"/>
    <property type="match status" value="1"/>
</dbReference>
<dbReference type="EMBL" id="MTKT01001633">
    <property type="protein sequence ID" value="OWM84307.1"/>
    <property type="molecule type" value="Genomic_DNA"/>
</dbReference>
<evidence type="ECO:0000313" key="13">
    <source>
        <dbReference type="EMBL" id="OWM84307.1"/>
    </source>
</evidence>
<dbReference type="InterPro" id="IPR023214">
    <property type="entry name" value="HAD_sf"/>
</dbReference>
<dbReference type="SFLD" id="SFLDG00002">
    <property type="entry name" value="C1.7:_P-type_atpase_like"/>
    <property type="match status" value="1"/>
</dbReference>
<dbReference type="PROSITE" id="PS50846">
    <property type="entry name" value="HMA_2"/>
    <property type="match status" value="1"/>
</dbReference>
<dbReference type="SUPFAM" id="SSF56784">
    <property type="entry name" value="HAD-like"/>
    <property type="match status" value="1"/>
</dbReference>
<dbReference type="InterPro" id="IPR027256">
    <property type="entry name" value="P-typ_ATPase_IB"/>
</dbReference>
<dbReference type="InterPro" id="IPR051014">
    <property type="entry name" value="Cation_Transport_ATPase_IB"/>
</dbReference>
<dbReference type="NCBIfam" id="TIGR01494">
    <property type="entry name" value="ATPase_P-type"/>
    <property type="match status" value="1"/>
</dbReference>
<dbReference type="Gene3D" id="3.30.70.100">
    <property type="match status" value="1"/>
</dbReference>
<reference evidence="15" key="1">
    <citation type="journal article" date="2017" name="Plant J.">
        <title>The pomegranate (Punica granatum L.) genome and the genomics of punicalagin biosynthesis.</title>
        <authorList>
            <person name="Qin G."/>
            <person name="Xu C."/>
            <person name="Ming R."/>
            <person name="Tang H."/>
            <person name="Guyot R."/>
            <person name="Kramer E.M."/>
            <person name="Hu Y."/>
            <person name="Yi X."/>
            <person name="Qi Y."/>
            <person name="Xu X."/>
            <person name="Gao Z."/>
            <person name="Pan H."/>
            <person name="Jian J."/>
            <person name="Tian Y."/>
            <person name="Yue Z."/>
            <person name="Xu Y."/>
        </authorList>
    </citation>
    <scope>NUCLEOTIDE SEQUENCE [LARGE SCALE GENOMIC DNA]</scope>
    <source>
        <strain evidence="15">cv. Dabenzi</strain>
    </source>
</reference>
<keyword evidence="7" id="KW-1278">Translocase</keyword>
<evidence type="ECO:0000256" key="9">
    <source>
        <dbReference type="ARBA" id="ARBA00023136"/>
    </source>
</evidence>
<keyword evidence="3 10" id="KW-0812">Transmembrane</keyword>
<organism evidence="13 15">
    <name type="scientific">Punica granatum</name>
    <name type="common">Pomegranate</name>
    <dbReference type="NCBI Taxonomy" id="22663"/>
    <lineage>
        <taxon>Eukaryota</taxon>
        <taxon>Viridiplantae</taxon>
        <taxon>Streptophyta</taxon>
        <taxon>Embryophyta</taxon>
        <taxon>Tracheophyta</taxon>
        <taxon>Spermatophyta</taxon>
        <taxon>Magnoliopsida</taxon>
        <taxon>eudicotyledons</taxon>
        <taxon>Gunneridae</taxon>
        <taxon>Pentapetalae</taxon>
        <taxon>rosids</taxon>
        <taxon>malvids</taxon>
        <taxon>Myrtales</taxon>
        <taxon>Lythraceae</taxon>
        <taxon>Punica</taxon>
    </lineage>
</organism>
<name>A0A218XH71_PUNGR</name>
<dbReference type="SUPFAM" id="SSF81653">
    <property type="entry name" value="Calcium ATPase, transduction domain A"/>
    <property type="match status" value="1"/>
</dbReference>
<keyword evidence="16" id="KW-1185">Reference proteome</keyword>
<dbReference type="NCBIfam" id="TIGR01525">
    <property type="entry name" value="ATPase-IB_hvy"/>
    <property type="match status" value="1"/>
</dbReference>
<evidence type="ECO:0000256" key="2">
    <source>
        <dbReference type="ARBA" id="ARBA00006024"/>
    </source>
</evidence>